<feature type="signal peptide" evidence="1">
    <location>
        <begin position="1"/>
        <end position="19"/>
    </location>
</feature>
<accession>A0AAE3XMF1</accession>
<dbReference type="RefSeq" id="WP_309938111.1">
    <property type="nucleotide sequence ID" value="NZ_AP025305.1"/>
</dbReference>
<dbReference type="Pfam" id="PF19897">
    <property type="entry name" value="DUF6370"/>
    <property type="match status" value="1"/>
</dbReference>
<protein>
    <recommendedName>
        <fullName evidence="4">Glutaminyl-tRNA synthetase</fullName>
    </recommendedName>
</protein>
<evidence type="ECO:0008006" key="4">
    <source>
        <dbReference type="Google" id="ProtNLM"/>
    </source>
</evidence>
<organism evidence="2 3">
    <name type="scientific">Aureibacter tunicatorum</name>
    <dbReference type="NCBI Taxonomy" id="866807"/>
    <lineage>
        <taxon>Bacteria</taxon>
        <taxon>Pseudomonadati</taxon>
        <taxon>Bacteroidota</taxon>
        <taxon>Cytophagia</taxon>
        <taxon>Cytophagales</taxon>
        <taxon>Persicobacteraceae</taxon>
        <taxon>Aureibacter</taxon>
    </lineage>
</organism>
<dbReference type="InterPro" id="IPR045950">
    <property type="entry name" value="DUF6370"/>
</dbReference>
<gene>
    <name evidence="2" type="ORF">HNQ88_001642</name>
</gene>
<dbReference type="Proteomes" id="UP001185092">
    <property type="component" value="Unassembled WGS sequence"/>
</dbReference>
<evidence type="ECO:0000313" key="3">
    <source>
        <dbReference type="Proteomes" id="UP001185092"/>
    </source>
</evidence>
<feature type="chain" id="PRO_5041948554" description="Glutaminyl-tRNA synthetase" evidence="1">
    <location>
        <begin position="20"/>
        <end position="106"/>
    </location>
</feature>
<name>A0AAE3XMF1_9BACT</name>
<evidence type="ECO:0000313" key="2">
    <source>
        <dbReference type="EMBL" id="MDR6238605.1"/>
    </source>
</evidence>
<proteinExistence type="predicted"/>
<dbReference type="AlphaFoldDB" id="A0AAE3XMF1"/>
<reference evidence="2" key="1">
    <citation type="submission" date="2023-07" db="EMBL/GenBank/DDBJ databases">
        <title>Genomic Encyclopedia of Type Strains, Phase IV (KMG-IV): sequencing the most valuable type-strain genomes for metagenomic binning, comparative biology and taxonomic classification.</title>
        <authorList>
            <person name="Goeker M."/>
        </authorList>
    </citation>
    <scope>NUCLEOTIDE SEQUENCE</scope>
    <source>
        <strain evidence="2">DSM 26174</strain>
    </source>
</reference>
<keyword evidence="1" id="KW-0732">Signal</keyword>
<dbReference type="EMBL" id="JAVDQD010000002">
    <property type="protein sequence ID" value="MDR6238605.1"/>
    <property type="molecule type" value="Genomic_DNA"/>
</dbReference>
<comment type="caution">
    <text evidence="2">The sequence shown here is derived from an EMBL/GenBank/DDBJ whole genome shotgun (WGS) entry which is preliminary data.</text>
</comment>
<keyword evidence="3" id="KW-1185">Reference proteome</keyword>
<evidence type="ECO:0000256" key="1">
    <source>
        <dbReference type="SAM" id="SignalP"/>
    </source>
</evidence>
<sequence>MKNLFSILILSLFATFAMAQSEDEKIELKNVEASCGQCNFGLEGKGCNLAVKIDGKAYFVDNVGINQHGNSHGEHGYCMAIRKADIKGKIVDGRFKAKKFDLHPAK</sequence>